<dbReference type="AlphaFoldDB" id="A0A8D8B1E3"/>
<dbReference type="EMBL" id="HBUE01053997">
    <property type="protein sequence ID" value="CAG6465633.1"/>
    <property type="molecule type" value="Transcribed_RNA"/>
</dbReference>
<reference evidence="1" key="1">
    <citation type="submission" date="2021-05" db="EMBL/GenBank/DDBJ databases">
        <authorList>
            <person name="Alioto T."/>
            <person name="Alioto T."/>
            <person name="Gomez Garrido J."/>
        </authorList>
    </citation>
    <scope>NUCLEOTIDE SEQUENCE</scope>
</reference>
<accession>A0A8D8B1E3</accession>
<dbReference type="EMBL" id="HBUE01053996">
    <property type="protein sequence ID" value="CAG6465632.1"/>
    <property type="molecule type" value="Transcribed_RNA"/>
</dbReference>
<protein>
    <submittedName>
        <fullName evidence="1">(northern house mosquito) hypothetical protein</fullName>
    </submittedName>
</protein>
<proteinExistence type="predicted"/>
<sequence>MEWELPRKGTCGAKERTGIFTKVDPDQGRVNFVAIAFFDRADDLGFAKVTTTVKKFDPASMRRGNQPAGNISSPGRLRLSFNDVTVVPAAARARIINCRDAIYAAAAS</sequence>
<organism evidence="1">
    <name type="scientific">Culex pipiens</name>
    <name type="common">House mosquito</name>
    <dbReference type="NCBI Taxonomy" id="7175"/>
    <lineage>
        <taxon>Eukaryota</taxon>
        <taxon>Metazoa</taxon>
        <taxon>Ecdysozoa</taxon>
        <taxon>Arthropoda</taxon>
        <taxon>Hexapoda</taxon>
        <taxon>Insecta</taxon>
        <taxon>Pterygota</taxon>
        <taxon>Neoptera</taxon>
        <taxon>Endopterygota</taxon>
        <taxon>Diptera</taxon>
        <taxon>Nematocera</taxon>
        <taxon>Culicoidea</taxon>
        <taxon>Culicidae</taxon>
        <taxon>Culicinae</taxon>
        <taxon>Culicini</taxon>
        <taxon>Culex</taxon>
        <taxon>Culex</taxon>
    </lineage>
</organism>
<evidence type="ECO:0000313" key="1">
    <source>
        <dbReference type="EMBL" id="CAG6465633.1"/>
    </source>
</evidence>
<name>A0A8D8B1E3_CULPI</name>